<accession>A0A8S5P742</accession>
<reference evidence="1" key="1">
    <citation type="journal article" date="2021" name="Proc. Natl. Acad. Sci. U.S.A.">
        <title>A Catalog of Tens of Thousands of Viruses from Human Metagenomes Reveals Hidden Associations with Chronic Diseases.</title>
        <authorList>
            <person name="Tisza M.J."/>
            <person name="Buck C.B."/>
        </authorList>
    </citation>
    <scope>NUCLEOTIDE SEQUENCE</scope>
    <source>
        <strain evidence="1">CttEB8</strain>
    </source>
</reference>
<dbReference type="EMBL" id="BK015344">
    <property type="protein sequence ID" value="DAE02265.1"/>
    <property type="molecule type" value="Genomic_DNA"/>
</dbReference>
<organism evidence="1">
    <name type="scientific">Herelleviridae sp. cttEB8</name>
    <dbReference type="NCBI Taxonomy" id="2825832"/>
    <lineage>
        <taxon>Viruses</taxon>
        <taxon>Duplodnaviria</taxon>
        <taxon>Heunggongvirae</taxon>
        <taxon>Uroviricota</taxon>
        <taxon>Caudoviricetes</taxon>
        <taxon>Herelleviridae</taxon>
    </lineage>
</organism>
<proteinExistence type="predicted"/>
<name>A0A8S5P742_9CAUD</name>
<sequence>MKREKEFVELLKGNELDLLSCKKKYPDDWRLRCAEVIDVIDELKIDSIVSTEVKDGKLVRYMISFPTEKDHEATMFTYDEFTSLYQKYDKDEEVTYKISHYVTKDGENHGYPITFESVNIDKEGEICLVWKDHKGNTYLEKY</sequence>
<evidence type="ECO:0000313" key="1">
    <source>
        <dbReference type="EMBL" id="DAE02265.1"/>
    </source>
</evidence>
<protein>
    <submittedName>
        <fullName evidence="1">Uncharacterized protein</fullName>
    </submittedName>
</protein>